<reference evidence="1" key="1">
    <citation type="submission" date="2013-05" db="EMBL/GenBank/DDBJ databases">
        <title>The Genome Sequence of Fusobacterium sp. 2_1_31.</title>
        <authorList>
            <consortium name="The Broad Institute Genomics Platform"/>
            <person name="Earl A."/>
            <person name="Ward D."/>
            <person name="Feldgarden M."/>
            <person name="Gevers D."/>
            <person name="Ambrose C."/>
            <person name="Strauss J."/>
            <person name="Allen-Vercoe E."/>
            <person name="Walker B."/>
            <person name="Young S."/>
            <person name="Zeng Q."/>
            <person name="Gargeya S."/>
            <person name="Fitzgerald M."/>
            <person name="Haas B."/>
            <person name="Abouelleil A."/>
            <person name="Allen A.W."/>
            <person name="Alvarado L."/>
            <person name="Arachchi H.M."/>
            <person name="Berlin A.M."/>
            <person name="Chapman S.B."/>
            <person name="Gainer-Dewar J."/>
            <person name="Goldberg J."/>
            <person name="Griggs A."/>
            <person name="Gujja S."/>
            <person name="Hansen M."/>
            <person name="Howarth C."/>
            <person name="Imamovic A."/>
            <person name="Ireland A."/>
            <person name="Larimer J."/>
            <person name="McCowan C."/>
            <person name="Murphy C."/>
            <person name="Pearson M."/>
            <person name="Poon T.W."/>
            <person name="Priest M."/>
            <person name="Roberts A."/>
            <person name="Saif S."/>
            <person name="Shea T."/>
            <person name="Sisk P."/>
            <person name="Sykes S."/>
            <person name="Wortman J."/>
            <person name="Nusbaum C."/>
            <person name="Birren B."/>
        </authorList>
    </citation>
    <scope>NUCLEOTIDE SEQUENCE [LARGE SCALE GENOMIC DNA]</scope>
    <source>
        <strain evidence="1">2_1_31</strain>
    </source>
</reference>
<accession>A0ABR4WIZ4</accession>
<proteinExistence type="predicted"/>
<evidence type="ECO:0000313" key="2">
    <source>
        <dbReference type="Proteomes" id="UP000003301"/>
    </source>
</evidence>
<organism evidence="1 2">
    <name type="scientific">Fusobacterium periodonticum 2_1_31</name>
    <dbReference type="NCBI Taxonomy" id="469599"/>
    <lineage>
        <taxon>Bacteria</taxon>
        <taxon>Fusobacteriati</taxon>
        <taxon>Fusobacteriota</taxon>
        <taxon>Fusobacteriia</taxon>
        <taxon>Fusobacteriales</taxon>
        <taxon>Fusobacteriaceae</taxon>
        <taxon>Fusobacterium</taxon>
    </lineage>
</organism>
<name>A0ABR4WIZ4_9FUSO</name>
<sequence>MEVKSKLLFGLDEYQNEDSLAIIEFSFLNITKNEKKILEKFDNHYVSLRNDENKIIIKNYTFYFVEIDGKNNGIFLEKTKNYYEFLKRDLVYKETKKTKNLVISKDGIRAEFIFFME</sequence>
<dbReference type="Proteomes" id="UP000003301">
    <property type="component" value="Unassembled WGS sequence"/>
</dbReference>
<keyword evidence="2" id="KW-1185">Reference proteome</keyword>
<evidence type="ECO:0000313" key="1">
    <source>
        <dbReference type="EMBL" id="KGE61891.1"/>
    </source>
</evidence>
<dbReference type="EMBL" id="ACDC03000039">
    <property type="protein sequence ID" value="KGE61891.1"/>
    <property type="molecule type" value="Genomic_DNA"/>
</dbReference>
<comment type="caution">
    <text evidence="1">The sequence shown here is derived from an EMBL/GenBank/DDBJ whole genome shotgun (WGS) entry which is preliminary data.</text>
</comment>
<protein>
    <submittedName>
        <fullName evidence="1">Uncharacterized protein</fullName>
    </submittedName>
</protein>
<gene>
    <name evidence="1" type="ORF">FSAG_001645</name>
</gene>
<dbReference type="RefSeq" id="WP_008794513.1">
    <property type="nucleotide sequence ID" value="NZ_KN173679.1"/>
</dbReference>